<protein>
    <recommendedName>
        <fullName evidence="2">BTB domain-containing protein</fullName>
    </recommendedName>
</protein>
<feature type="compositionally biased region" description="Acidic residues" evidence="1">
    <location>
        <begin position="364"/>
        <end position="379"/>
    </location>
</feature>
<evidence type="ECO:0000259" key="2">
    <source>
        <dbReference type="PROSITE" id="PS50097"/>
    </source>
</evidence>
<sequence length="507" mass="57515">MTDIAISDESSPLKKLRVTAIDEEPFSKLKADAAILTSDEKLFPITMKCLSCISTYFEHLFEYRTGNSPITLNERLTEELDVGLNIFRIEEDSMTFKDVLRYVYPGLVKRYPSVKELVMIMNAMIKYQMDGTYAFQNSVINDLRLRGVQSRTPAGDDPKIALSVFSLLFRYKQSSIAHAVPGTFITEVAKRLLLFPREDLAVLHVPEMDFEPAIPASLFISLLNYHRRVLDTILTHVPSFNEWPNDTSRLTYTCSSLYPPAKTRILLEDLQQIFYYLRFTSESFKHTPYMLTQYQKITNIESAFGNDRQSIRCPRCHTTGCGSMVRFVNGIVKAEVRSVVKDVVLKLPGVDLTESKEPSGSGEADVDEENGSLPDEEGFDELRLISKPEQARMKEVETAHRCGVEKGTVQPTGNLVDGKKKKKKNPKEEDKRPTMPAPKVCTRCADRRVQCLVPEDVRQGQSCMDCRKGKVKCSLTMRRQSAYSTDEPGQKDELVEIPEETMPTVEQ</sequence>
<accession>A0A9P7UXB9</accession>
<dbReference type="Proteomes" id="UP001049176">
    <property type="component" value="Chromosome 2"/>
</dbReference>
<feature type="region of interest" description="Disordered" evidence="1">
    <location>
        <begin position="479"/>
        <end position="507"/>
    </location>
</feature>
<evidence type="ECO:0000313" key="3">
    <source>
        <dbReference type="EMBL" id="KAG7096318.1"/>
    </source>
</evidence>
<organism evidence="3 4">
    <name type="scientific">Marasmius oreades</name>
    <name type="common">fairy-ring Marasmius</name>
    <dbReference type="NCBI Taxonomy" id="181124"/>
    <lineage>
        <taxon>Eukaryota</taxon>
        <taxon>Fungi</taxon>
        <taxon>Dikarya</taxon>
        <taxon>Basidiomycota</taxon>
        <taxon>Agaricomycotina</taxon>
        <taxon>Agaricomycetes</taxon>
        <taxon>Agaricomycetidae</taxon>
        <taxon>Agaricales</taxon>
        <taxon>Marasmiineae</taxon>
        <taxon>Marasmiaceae</taxon>
        <taxon>Marasmius</taxon>
    </lineage>
</organism>
<evidence type="ECO:0000313" key="4">
    <source>
        <dbReference type="Proteomes" id="UP001049176"/>
    </source>
</evidence>
<dbReference type="EMBL" id="CM032182">
    <property type="protein sequence ID" value="KAG7096318.1"/>
    <property type="molecule type" value="Genomic_DNA"/>
</dbReference>
<keyword evidence="4" id="KW-1185">Reference proteome</keyword>
<reference evidence="3" key="1">
    <citation type="journal article" date="2021" name="Genome Biol. Evol.">
        <title>The assembled and annotated genome of the fairy-ring fungus Marasmius oreades.</title>
        <authorList>
            <person name="Hiltunen M."/>
            <person name="Ament-Velasquez S.L."/>
            <person name="Johannesson H."/>
        </authorList>
    </citation>
    <scope>NUCLEOTIDE SEQUENCE</scope>
    <source>
        <strain evidence="3">03SP1</strain>
    </source>
</reference>
<dbReference type="AlphaFoldDB" id="A0A9P7UXB9"/>
<gene>
    <name evidence="3" type="ORF">E1B28_003763</name>
</gene>
<feature type="domain" description="BTB" evidence="2">
    <location>
        <begin position="31"/>
        <end position="112"/>
    </location>
</feature>
<proteinExistence type="predicted"/>
<dbReference type="InterPro" id="IPR000210">
    <property type="entry name" value="BTB/POZ_dom"/>
</dbReference>
<dbReference type="PROSITE" id="PS50097">
    <property type="entry name" value="BTB"/>
    <property type="match status" value="1"/>
</dbReference>
<dbReference type="OrthoDB" id="3357985at2759"/>
<dbReference type="KEGG" id="more:E1B28_003763"/>
<evidence type="ECO:0000256" key="1">
    <source>
        <dbReference type="SAM" id="MobiDB-lite"/>
    </source>
</evidence>
<dbReference type="GeneID" id="66072839"/>
<feature type="compositionally biased region" description="Basic and acidic residues" evidence="1">
    <location>
        <begin position="393"/>
        <end position="404"/>
    </location>
</feature>
<comment type="caution">
    <text evidence="3">The sequence shown here is derived from an EMBL/GenBank/DDBJ whole genome shotgun (WGS) entry which is preliminary data.</text>
</comment>
<feature type="region of interest" description="Disordered" evidence="1">
    <location>
        <begin position="393"/>
        <end position="436"/>
    </location>
</feature>
<dbReference type="RefSeq" id="XP_043012788.1">
    <property type="nucleotide sequence ID" value="XM_043148196.1"/>
</dbReference>
<feature type="region of interest" description="Disordered" evidence="1">
    <location>
        <begin position="352"/>
        <end position="380"/>
    </location>
</feature>
<name>A0A9P7UXB9_9AGAR</name>